<reference evidence="1" key="1">
    <citation type="journal article" date="2020" name="mSystems">
        <title>Genome- and Community-Level Interaction Insights into Carbon Utilization and Element Cycling Functions of Hydrothermarchaeota in Hydrothermal Sediment.</title>
        <authorList>
            <person name="Zhou Z."/>
            <person name="Liu Y."/>
            <person name="Xu W."/>
            <person name="Pan J."/>
            <person name="Luo Z.H."/>
            <person name="Li M."/>
        </authorList>
    </citation>
    <scope>NUCLEOTIDE SEQUENCE [LARGE SCALE GENOMIC DNA]</scope>
    <source>
        <strain evidence="1">HyVt-501</strain>
    </source>
</reference>
<dbReference type="Proteomes" id="UP000885792">
    <property type="component" value="Unassembled WGS sequence"/>
</dbReference>
<dbReference type="EMBL" id="DRNB01000143">
    <property type="protein sequence ID" value="HHJ64025.1"/>
    <property type="molecule type" value="Genomic_DNA"/>
</dbReference>
<protein>
    <submittedName>
        <fullName evidence="1">Uncharacterized protein</fullName>
    </submittedName>
</protein>
<organism evidence="1">
    <name type="scientific">Aquifex aeolicus</name>
    <dbReference type="NCBI Taxonomy" id="63363"/>
    <lineage>
        <taxon>Bacteria</taxon>
        <taxon>Pseudomonadati</taxon>
        <taxon>Aquificota</taxon>
        <taxon>Aquificia</taxon>
        <taxon>Aquificales</taxon>
        <taxon>Aquificaceae</taxon>
        <taxon>Aquifex</taxon>
    </lineage>
</organism>
<dbReference type="AlphaFoldDB" id="A0A7C5L4T8"/>
<comment type="caution">
    <text evidence="1">The sequence shown here is derived from an EMBL/GenBank/DDBJ whole genome shotgun (WGS) entry which is preliminary data.</text>
</comment>
<evidence type="ECO:0000313" key="1">
    <source>
        <dbReference type="EMBL" id="HHJ64025.1"/>
    </source>
</evidence>
<sequence>MLKDIWQEAGRLESIFLEIIEDPTKKEVLLYPICYCQLVRKENTFEVELPRLISCANKTFHTFRGRWQDILLELDLFQLLTPRGDVICGKDILKVQSPDGFRISFLPEYREVFYEVYSKFLKYWTVLSKVSSYSKRNTPAEGVYLSALIFNEELYSESIHFAGLQSLRFPGEEPFFSAVKHLSEFYLKVNERREFPLPLLEKALAKVEELRNPYYGVNTARLRKDLEGLIRDVTRGRRYFVVKISFTVSSERRKGSLRSFLERLLKRIGDFGRRKLNLMNQDRSYFREKSWRERREIRVSL</sequence>
<accession>A0A7C5L4T8</accession>
<name>A0A7C5L4T8_AQUAO</name>
<gene>
    <name evidence="1" type="ORF">ENJ61_03870</name>
</gene>
<proteinExistence type="predicted"/>